<dbReference type="HOGENOM" id="CLU_137288_0_0_9"/>
<sequence>MEFILAKEGVPQNIGCEGATIAYFGSEIDFHYETVPPHGDEIFSAKLPLLDVKLPFWMYGRNLIFLDAYYLLAETVEEHTWDPITSRLINIHTGKSAGLGGWYNNVKVKENEVELKNDYTGETMVLKNVEGLSWI</sequence>
<organism evidence="1 2">
    <name type="scientific">Shuttleworthella satelles DSM 14600</name>
    <dbReference type="NCBI Taxonomy" id="626523"/>
    <lineage>
        <taxon>Bacteria</taxon>
        <taxon>Bacillati</taxon>
        <taxon>Bacillota</taxon>
        <taxon>Clostridia</taxon>
        <taxon>Lachnospirales</taxon>
        <taxon>Lachnospiraceae</taxon>
        <taxon>Shuttleworthella</taxon>
    </lineage>
</organism>
<proteinExistence type="predicted"/>
<keyword evidence="2" id="KW-1185">Reference proteome</keyword>
<name>C4G8J0_9FIRM</name>
<evidence type="ECO:0000313" key="2">
    <source>
        <dbReference type="Proteomes" id="UP000003494"/>
    </source>
</evidence>
<evidence type="ECO:0000313" key="1">
    <source>
        <dbReference type="EMBL" id="EEP28937.1"/>
    </source>
</evidence>
<gene>
    <name evidence="1" type="ORF">GCWU000342_00286</name>
</gene>
<dbReference type="RefSeq" id="WP_006905325.1">
    <property type="nucleotide sequence ID" value="NZ_GG665866.1"/>
</dbReference>
<protein>
    <submittedName>
        <fullName evidence="1">Uncharacterized protein</fullName>
    </submittedName>
</protein>
<reference evidence="1" key="1">
    <citation type="submission" date="2009-04" db="EMBL/GenBank/DDBJ databases">
        <authorList>
            <person name="Weinstock G."/>
            <person name="Sodergren E."/>
            <person name="Clifton S."/>
            <person name="Fulton L."/>
            <person name="Fulton B."/>
            <person name="Courtney L."/>
            <person name="Fronick C."/>
            <person name="Harrison M."/>
            <person name="Strong C."/>
            <person name="Farmer C."/>
            <person name="Delahaunty K."/>
            <person name="Markovic C."/>
            <person name="Hall O."/>
            <person name="Minx P."/>
            <person name="Tomlinson C."/>
            <person name="Mitreva M."/>
            <person name="Nelson J."/>
            <person name="Hou S."/>
            <person name="Wollam A."/>
            <person name="Pepin K.H."/>
            <person name="Johnson M."/>
            <person name="Bhonagiri V."/>
            <person name="Nash W.E."/>
            <person name="Warren W."/>
            <person name="Chinwalla A."/>
            <person name="Mardis E.R."/>
            <person name="Wilson R.K."/>
        </authorList>
    </citation>
    <scope>NUCLEOTIDE SEQUENCE [LARGE SCALE GENOMIC DNA]</scope>
    <source>
        <strain evidence="1">DSM 14600</strain>
    </source>
</reference>
<dbReference type="AlphaFoldDB" id="C4G8J0"/>
<dbReference type="EMBL" id="ACIP02000001">
    <property type="protein sequence ID" value="EEP28937.1"/>
    <property type="molecule type" value="Genomic_DNA"/>
</dbReference>
<comment type="caution">
    <text evidence="1">The sequence shown here is derived from an EMBL/GenBank/DDBJ whole genome shotgun (WGS) entry which is preliminary data.</text>
</comment>
<dbReference type="Proteomes" id="UP000003494">
    <property type="component" value="Unassembled WGS sequence"/>
</dbReference>
<dbReference type="STRING" id="626523.GCWU000342_00286"/>
<dbReference type="eggNOG" id="ENOG502ZBQW">
    <property type="taxonomic scope" value="Bacteria"/>
</dbReference>
<accession>C4G8J0</accession>